<dbReference type="AlphaFoldDB" id="A0ABD6E0U2"/>
<evidence type="ECO:0000313" key="3">
    <source>
        <dbReference type="Proteomes" id="UP001597092"/>
    </source>
</evidence>
<feature type="compositionally biased region" description="Basic and acidic residues" evidence="1">
    <location>
        <begin position="1"/>
        <end position="16"/>
    </location>
</feature>
<evidence type="ECO:0000313" key="2">
    <source>
        <dbReference type="EMBL" id="MFD1687595.1"/>
    </source>
</evidence>
<dbReference type="RefSeq" id="WP_256309350.1">
    <property type="nucleotide sequence ID" value="NZ_JANHAW010000008.1"/>
</dbReference>
<sequence>MTNLDDERTNRPRTTEPDASGSWRDEYAAQAVDAELRADGGTAYRLPEEGEVVRDRDSDAGDTLVVVDTHPETTAASFAIDAIGATVAEANPEYDDGAPVVEAAYVEDVNDTLPDWYKTEDLRDAVSFGALSTYTFPADRLAPYNGGERR</sequence>
<accession>A0ABD6E0U2</accession>
<comment type="caution">
    <text evidence="2">The sequence shown here is derived from an EMBL/GenBank/DDBJ whole genome shotgun (WGS) entry which is preliminary data.</text>
</comment>
<protein>
    <submittedName>
        <fullName evidence="2">Uncharacterized protein</fullName>
    </submittedName>
</protein>
<keyword evidence="3" id="KW-1185">Reference proteome</keyword>
<evidence type="ECO:0000256" key="1">
    <source>
        <dbReference type="SAM" id="MobiDB-lite"/>
    </source>
</evidence>
<organism evidence="2 3">
    <name type="scientific">Halobellus litoreus</name>
    <dbReference type="NCBI Taxonomy" id="755310"/>
    <lineage>
        <taxon>Archaea</taxon>
        <taxon>Methanobacteriati</taxon>
        <taxon>Methanobacteriota</taxon>
        <taxon>Stenosarchaea group</taxon>
        <taxon>Halobacteria</taxon>
        <taxon>Halobacteriales</taxon>
        <taxon>Haloferacaceae</taxon>
        <taxon>Halobellus</taxon>
    </lineage>
</organism>
<proteinExistence type="predicted"/>
<reference evidence="2 3" key="1">
    <citation type="journal article" date="2019" name="Int. J. Syst. Evol. Microbiol.">
        <title>The Global Catalogue of Microorganisms (GCM) 10K type strain sequencing project: providing services to taxonomists for standard genome sequencing and annotation.</title>
        <authorList>
            <consortium name="The Broad Institute Genomics Platform"/>
            <consortium name="The Broad Institute Genome Sequencing Center for Infectious Disease"/>
            <person name="Wu L."/>
            <person name="Ma J."/>
        </authorList>
    </citation>
    <scope>NUCLEOTIDE SEQUENCE [LARGE SCALE GENOMIC DNA]</scope>
    <source>
        <strain evidence="2 3">CGMCC 1.10387</strain>
    </source>
</reference>
<name>A0ABD6E0U2_9EURY</name>
<gene>
    <name evidence="2" type="ORF">ACFSAS_18595</name>
</gene>
<dbReference type="EMBL" id="JBHUDP010000017">
    <property type="protein sequence ID" value="MFD1687595.1"/>
    <property type="molecule type" value="Genomic_DNA"/>
</dbReference>
<dbReference type="Proteomes" id="UP001597092">
    <property type="component" value="Unassembled WGS sequence"/>
</dbReference>
<feature type="region of interest" description="Disordered" evidence="1">
    <location>
        <begin position="1"/>
        <end position="25"/>
    </location>
</feature>